<evidence type="ECO:0000313" key="3">
    <source>
        <dbReference type="EMBL" id="CAK0861513.1"/>
    </source>
</evidence>
<keyword evidence="1" id="KW-0175">Coiled coil</keyword>
<evidence type="ECO:0000313" key="4">
    <source>
        <dbReference type="Proteomes" id="UP001189429"/>
    </source>
</evidence>
<protein>
    <submittedName>
        <fullName evidence="3">Uncharacterized protein</fullName>
    </submittedName>
</protein>
<keyword evidence="4" id="KW-1185">Reference proteome</keyword>
<feature type="coiled-coil region" evidence="1">
    <location>
        <begin position="186"/>
        <end position="238"/>
    </location>
</feature>
<reference evidence="3" key="1">
    <citation type="submission" date="2023-10" db="EMBL/GenBank/DDBJ databases">
        <authorList>
            <person name="Chen Y."/>
            <person name="Shah S."/>
            <person name="Dougan E. K."/>
            <person name="Thang M."/>
            <person name="Chan C."/>
        </authorList>
    </citation>
    <scope>NUCLEOTIDE SEQUENCE [LARGE SCALE GENOMIC DNA]</scope>
</reference>
<gene>
    <name evidence="3" type="ORF">PCOR1329_LOCUS50156</name>
</gene>
<evidence type="ECO:0000256" key="2">
    <source>
        <dbReference type="SAM" id="MobiDB-lite"/>
    </source>
</evidence>
<comment type="caution">
    <text evidence="3">The sequence shown here is derived from an EMBL/GenBank/DDBJ whole genome shotgun (WGS) entry which is preliminary data.</text>
</comment>
<name>A0ABN9UQN7_9DINO</name>
<evidence type="ECO:0000256" key="1">
    <source>
        <dbReference type="SAM" id="Coils"/>
    </source>
</evidence>
<organism evidence="3 4">
    <name type="scientific">Prorocentrum cordatum</name>
    <dbReference type="NCBI Taxonomy" id="2364126"/>
    <lineage>
        <taxon>Eukaryota</taxon>
        <taxon>Sar</taxon>
        <taxon>Alveolata</taxon>
        <taxon>Dinophyceae</taxon>
        <taxon>Prorocentrales</taxon>
        <taxon>Prorocentraceae</taxon>
        <taxon>Prorocentrum</taxon>
    </lineage>
</organism>
<dbReference type="EMBL" id="CAUYUJ010016066">
    <property type="protein sequence ID" value="CAK0861513.1"/>
    <property type="molecule type" value="Genomic_DNA"/>
</dbReference>
<dbReference type="Proteomes" id="UP001189429">
    <property type="component" value="Unassembled WGS sequence"/>
</dbReference>
<feature type="region of interest" description="Disordered" evidence="2">
    <location>
        <begin position="138"/>
        <end position="180"/>
    </location>
</feature>
<proteinExistence type="predicted"/>
<accession>A0ABN9UQN7</accession>
<feature type="coiled-coil region" evidence="1">
    <location>
        <begin position="58"/>
        <end position="85"/>
    </location>
</feature>
<sequence>MYELCQEHKVRALELGMQQEFLTPPHIRAPARQRVEAAGGLVPRASGDADAPAMPVSQRRLADELEESRRRGEALERQLRVAASEAFAAQAALECCAAHAAGQPPEPAEQAGARGSAESDAAALARALVLSEDALRLSLGGRGEPPPRQDGELSPASPWRVPGAAGGTDELLEAERPPRARGCDALAGARRRGEELTRELAALQEEATRGGWRGAAAAAEAAAEAREAEQLAGALEGAARQARLLAASLDGRPAR</sequence>